<evidence type="ECO:0000256" key="1">
    <source>
        <dbReference type="SAM" id="MobiDB-lite"/>
    </source>
</evidence>
<dbReference type="AlphaFoldDB" id="A0A026VYZ5"/>
<evidence type="ECO:0000313" key="2">
    <source>
        <dbReference type="EMBL" id="EZA48992.1"/>
    </source>
</evidence>
<proteinExistence type="predicted"/>
<name>A0A026VYZ5_OOCBI</name>
<gene>
    <name evidence="2" type="ORF">X777_12843</name>
</gene>
<feature type="region of interest" description="Disordered" evidence="1">
    <location>
        <begin position="1"/>
        <end position="23"/>
    </location>
</feature>
<organism evidence="2 3">
    <name type="scientific">Ooceraea biroi</name>
    <name type="common">Clonal raider ant</name>
    <name type="synonym">Cerapachys biroi</name>
    <dbReference type="NCBI Taxonomy" id="2015173"/>
    <lineage>
        <taxon>Eukaryota</taxon>
        <taxon>Metazoa</taxon>
        <taxon>Ecdysozoa</taxon>
        <taxon>Arthropoda</taxon>
        <taxon>Hexapoda</taxon>
        <taxon>Insecta</taxon>
        <taxon>Pterygota</taxon>
        <taxon>Neoptera</taxon>
        <taxon>Endopterygota</taxon>
        <taxon>Hymenoptera</taxon>
        <taxon>Apocrita</taxon>
        <taxon>Aculeata</taxon>
        <taxon>Formicoidea</taxon>
        <taxon>Formicidae</taxon>
        <taxon>Dorylinae</taxon>
        <taxon>Ooceraea</taxon>
    </lineage>
</organism>
<keyword evidence="3" id="KW-1185">Reference proteome</keyword>
<accession>A0A026VYZ5</accession>
<dbReference type="EMBL" id="KK107557">
    <property type="protein sequence ID" value="EZA48992.1"/>
    <property type="molecule type" value="Genomic_DNA"/>
</dbReference>
<dbReference type="Proteomes" id="UP000053097">
    <property type="component" value="Unassembled WGS sequence"/>
</dbReference>
<evidence type="ECO:0000313" key="3">
    <source>
        <dbReference type="Proteomes" id="UP000053097"/>
    </source>
</evidence>
<sequence>MRGWCHGETGTQTVGSDGGEIPVPTTERLTLVRESGAGVRPRDWEKQIKTMVPTVGGSEGDFEDTTKINDIISCRTD</sequence>
<protein>
    <submittedName>
        <fullName evidence="2">Uncharacterized protein</fullName>
    </submittedName>
</protein>
<reference evidence="2 3" key="1">
    <citation type="journal article" date="2014" name="Curr. Biol.">
        <title>The genome of the clonal raider ant Cerapachys biroi.</title>
        <authorList>
            <person name="Oxley P.R."/>
            <person name="Ji L."/>
            <person name="Fetter-Pruneda I."/>
            <person name="McKenzie S.K."/>
            <person name="Li C."/>
            <person name="Hu H."/>
            <person name="Zhang G."/>
            <person name="Kronauer D.J."/>
        </authorList>
    </citation>
    <scope>NUCLEOTIDE SEQUENCE [LARGE SCALE GENOMIC DNA]</scope>
</reference>